<dbReference type="SUPFAM" id="SSF51735">
    <property type="entry name" value="NAD(P)-binding Rossmann-fold domains"/>
    <property type="match status" value="1"/>
</dbReference>
<dbReference type="GO" id="GO:0016020">
    <property type="term" value="C:membrane"/>
    <property type="evidence" value="ECO:0007669"/>
    <property type="project" value="TreeGrafter"/>
</dbReference>
<dbReference type="InterPro" id="IPR057326">
    <property type="entry name" value="KR_dom"/>
</dbReference>
<evidence type="ECO:0000256" key="2">
    <source>
        <dbReference type="ARBA" id="ARBA00023002"/>
    </source>
</evidence>
<dbReference type="AlphaFoldDB" id="A0AAV4ZKL0"/>
<proteinExistence type="inferred from homology"/>
<comment type="similarity">
    <text evidence="1 3">Belongs to the short-chain dehydrogenases/reductases (SDR) family.</text>
</comment>
<dbReference type="Proteomes" id="UP001055247">
    <property type="component" value="Unassembled WGS sequence"/>
</dbReference>
<evidence type="ECO:0000313" key="6">
    <source>
        <dbReference type="Proteomes" id="UP001055247"/>
    </source>
</evidence>
<dbReference type="SMART" id="SM00822">
    <property type="entry name" value="PKS_KR"/>
    <property type="match status" value="1"/>
</dbReference>
<dbReference type="PANTHER" id="PTHR44196:SF1">
    <property type="entry name" value="DEHYDROGENASE_REDUCTASE SDR FAMILY MEMBER 7B"/>
    <property type="match status" value="1"/>
</dbReference>
<sequence>MPGRDRGRTVVVTGASAGVGRAIAREFARHGWNVGLIARGEAGLRGAADEVRRAGGTPLAFAVDVAEADQVERAADEIAAFFGGIDVWVNNAMVTVYAPVRETPPEEFRHVTAVTYLGQVHGTLAALKHMVPRDRGTIVQIGSALAYRSIPLQASYCAAKAAVRGFVDSLRSELLHDGSRVRLTMVQLPAVNTPQFDWARSRLPRKLEPVPPIYQPEAIARHVYRAAHEAPRELWIGASAWKAILGNMLIPGWIDHYLARNGYHGEMTDMRADRDRPDNLYEPVDTDPGAHGRFDARSRDTVVAASPRWLKLGLAAALGAVAGATLFATEAHGRSEGRRRVERR</sequence>
<evidence type="ECO:0000256" key="1">
    <source>
        <dbReference type="ARBA" id="ARBA00006484"/>
    </source>
</evidence>
<dbReference type="Gene3D" id="3.40.50.720">
    <property type="entry name" value="NAD(P)-binding Rossmann-like Domain"/>
    <property type="match status" value="1"/>
</dbReference>
<dbReference type="InterPro" id="IPR002347">
    <property type="entry name" value="SDR_fam"/>
</dbReference>
<dbReference type="InterPro" id="IPR036291">
    <property type="entry name" value="NAD(P)-bd_dom_sf"/>
</dbReference>
<dbReference type="GO" id="GO:0016491">
    <property type="term" value="F:oxidoreductase activity"/>
    <property type="evidence" value="ECO:0007669"/>
    <property type="project" value="UniProtKB-KW"/>
</dbReference>
<keyword evidence="2" id="KW-0560">Oxidoreductase</keyword>
<gene>
    <name evidence="5" type="primary">hcaB_3</name>
    <name evidence="5" type="ORF">BHAOGJBA_2218</name>
</gene>
<dbReference type="PRINTS" id="PR00080">
    <property type="entry name" value="SDRFAMILY"/>
</dbReference>
<accession>A0AAV4ZKL0</accession>
<feature type="domain" description="Ketoreductase" evidence="4">
    <location>
        <begin position="8"/>
        <end position="194"/>
    </location>
</feature>
<evidence type="ECO:0000259" key="4">
    <source>
        <dbReference type="SMART" id="SM00822"/>
    </source>
</evidence>
<dbReference type="PROSITE" id="PS00061">
    <property type="entry name" value="ADH_SHORT"/>
    <property type="match status" value="1"/>
</dbReference>
<evidence type="ECO:0000256" key="3">
    <source>
        <dbReference type="RuleBase" id="RU000363"/>
    </source>
</evidence>
<dbReference type="PRINTS" id="PR00081">
    <property type="entry name" value="GDHRDH"/>
</dbReference>
<reference evidence="5" key="2">
    <citation type="submission" date="2021-08" db="EMBL/GenBank/DDBJ databases">
        <authorList>
            <person name="Tani A."/>
            <person name="Ola A."/>
            <person name="Ogura Y."/>
            <person name="Katsura K."/>
            <person name="Hayashi T."/>
        </authorList>
    </citation>
    <scope>NUCLEOTIDE SEQUENCE</scope>
    <source>
        <strain evidence="5">DSM 16372</strain>
    </source>
</reference>
<reference evidence="5" key="1">
    <citation type="journal article" date="2016" name="Front. Microbiol.">
        <title>Genome Sequence of the Piezophilic, Mesophilic Sulfate-Reducing Bacterium Desulfovibrio indicus J2T.</title>
        <authorList>
            <person name="Cao J."/>
            <person name="Maignien L."/>
            <person name="Shao Z."/>
            <person name="Alain K."/>
            <person name="Jebbar M."/>
        </authorList>
    </citation>
    <scope>NUCLEOTIDE SEQUENCE</scope>
    <source>
        <strain evidence="5">DSM 16372</strain>
    </source>
</reference>
<dbReference type="EMBL" id="BPQO01000008">
    <property type="protein sequence ID" value="GJD88697.1"/>
    <property type="molecule type" value="Genomic_DNA"/>
</dbReference>
<comment type="caution">
    <text evidence="5">The sequence shown here is derived from an EMBL/GenBank/DDBJ whole genome shotgun (WGS) entry which is preliminary data.</text>
</comment>
<dbReference type="InterPro" id="IPR020904">
    <property type="entry name" value="Sc_DH/Rdtase_CS"/>
</dbReference>
<name>A0AAV4ZKL0_9HYPH</name>
<organism evidence="5 6">
    <name type="scientific">Methylobacterium hispanicum</name>
    <dbReference type="NCBI Taxonomy" id="270350"/>
    <lineage>
        <taxon>Bacteria</taxon>
        <taxon>Pseudomonadati</taxon>
        <taxon>Pseudomonadota</taxon>
        <taxon>Alphaproteobacteria</taxon>
        <taxon>Hyphomicrobiales</taxon>
        <taxon>Methylobacteriaceae</taxon>
        <taxon>Methylobacterium</taxon>
    </lineage>
</organism>
<protein>
    <submittedName>
        <fullName evidence="5">3-phenylpropionate-dihydrodiol/cinnamic acid-dihydrodiol dehydrogenase</fullName>
    </submittedName>
</protein>
<keyword evidence="6" id="KW-1185">Reference proteome</keyword>
<dbReference type="PANTHER" id="PTHR44196">
    <property type="entry name" value="DEHYDROGENASE/REDUCTASE SDR FAMILY MEMBER 7B"/>
    <property type="match status" value="1"/>
</dbReference>
<dbReference type="NCBIfam" id="NF005495">
    <property type="entry name" value="PRK07109.1"/>
    <property type="match status" value="1"/>
</dbReference>
<dbReference type="Pfam" id="PF00106">
    <property type="entry name" value="adh_short"/>
    <property type="match status" value="1"/>
</dbReference>
<evidence type="ECO:0000313" key="5">
    <source>
        <dbReference type="EMBL" id="GJD88697.1"/>
    </source>
</evidence>
<dbReference type="RefSeq" id="WP_238230015.1">
    <property type="nucleotide sequence ID" value="NZ_BPQO01000008.1"/>
</dbReference>